<feature type="transmembrane region" description="Helical" evidence="1">
    <location>
        <begin position="78"/>
        <end position="99"/>
    </location>
</feature>
<evidence type="ECO:0000256" key="1">
    <source>
        <dbReference type="SAM" id="Phobius"/>
    </source>
</evidence>
<evidence type="ECO:0000313" key="2">
    <source>
        <dbReference type="EMBL" id="KYQ50540.1"/>
    </source>
</evidence>
<sequence length="174" mass="20205">MQLFFLKKLDGNAFDILDELKLAEVIEESHIAKRRNACILQRICNTYWYSTLLKFCRKTANINKVACKRRIMIWKIPSPRCTTLIIISVCIISGIRIIIPTLHTHFISFITCILYRFYRLSKGLMHNKMKILQWVQIDLQESTLISSSASPSSDIINCTRSKLTSPLSVKKPWK</sequence>
<accession>A0A151WRR0</accession>
<protein>
    <submittedName>
        <fullName evidence="2">Uncharacterized protein</fullName>
    </submittedName>
</protein>
<keyword evidence="3" id="KW-1185">Reference proteome</keyword>
<dbReference type="AlphaFoldDB" id="A0A151WRR0"/>
<evidence type="ECO:0000313" key="3">
    <source>
        <dbReference type="Proteomes" id="UP000075809"/>
    </source>
</evidence>
<dbReference type="EMBL" id="KQ982805">
    <property type="protein sequence ID" value="KYQ50540.1"/>
    <property type="molecule type" value="Genomic_DNA"/>
</dbReference>
<keyword evidence="1" id="KW-0812">Transmembrane</keyword>
<dbReference type="Proteomes" id="UP000075809">
    <property type="component" value="Unassembled WGS sequence"/>
</dbReference>
<name>A0A151WRR0_9HYME</name>
<keyword evidence="1" id="KW-1133">Transmembrane helix</keyword>
<reference evidence="2 3" key="1">
    <citation type="submission" date="2015-09" db="EMBL/GenBank/DDBJ databases">
        <title>Trachymyrmex zeteki WGS genome.</title>
        <authorList>
            <person name="Nygaard S."/>
            <person name="Hu H."/>
            <person name="Boomsma J."/>
            <person name="Zhang G."/>
        </authorList>
    </citation>
    <scope>NUCLEOTIDE SEQUENCE [LARGE SCALE GENOMIC DNA]</scope>
    <source>
        <strain evidence="2">Tzet28-1</strain>
        <tissue evidence="2">Whole body</tissue>
    </source>
</reference>
<keyword evidence="1" id="KW-0472">Membrane</keyword>
<organism evidence="2 3">
    <name type="scientific">Mycetomoellerius zeteki</name>
    <dbReference type="NCBI Taxonomy" id="64791"/>
    <lineage>
        <taxon>Eukaryota</taxon>
        <taxon>Metazoa</taxon>
        <taxon>Ecdysozoa</taxon>
        <taxon>Arthropoda</taxon>
        <taxon>Hexapoda</taxon>
        <taxon>Insecta</taxon>
        <taxon>Pterygota</taxon>
        <taxon>Neoptera</taxon>
        <taxon>Endopterygota</taxon>
        <taxon>Hymenoptera</taxon>
        <taxon>Apocrita</taxon>
        <taxon>Aculeata</taxon>
        <taxon>Formicoidea</taxon>
        <taxon>Formicidae</taxon>
        <taxon>Myrmicinae</taxon>
        <taxon>Mycetomoellerius</taxon>
    </lineage>
</organism>
<feature type="transmembrane region" description="Helical" evidence="1">
    <location>
        <begin position="105"/>
        <end position="121"/>
    </location>
</feature>
<proteinExistence type="predicted"/>
<gene>
    <name evidence="2" type="ORF">ALC60_10440</name>
</gene>